<evidence type="ECO:0000256" key="1">
    <source>
        <dbReference type="ARBA" id="ARBA00004651"/>
    </source>
</evidence>
<dbReference type="Ensembl" id="ENSLLET00000007865.1">
    <property type="protein sequence ID" value="ENSLLEP00000007555.1"/>
    <property type="gene ID" value="ENSLLEG00000004796.1"/>
</dbReference>
<dbReference type="PROSITE" id="PS50262">
    <property type="entry name" value="G_PROTEIN_RECEP_F1_2"/>
    <property type="match status" value="1"/>
</dbReference>
<keyword evidence="4 11" id="KW-0812">Transmembrane</keyword>
<dbReference type="GO" id="GO:0004984">
    <property type="term" value="F:olfactory receptor activity"/>
    <property type="evidence" value="ECO:0007669"/>
    <property type="project" value="InterPro"/>
</dbReference>
<organism evidence="13 14">
    <name type="scientific">Leptobrachium leishanense</name>
    <name type="common">Leishan spiny toad</name>
    <dbReference type="NCBI Taxonomy" id="445787"/>
    <lineage>
        <taxon>Eukaryota</taxon>
        <taxon>Metazoa</taxon>
        <taxon>Chordata</taxon>
        <taxon>Craniata</taxon>
        <taxon>Vertebrata</taxon>
        <taxon>Euteleostomi</taxon>
        <taxon>Amphibia</taxon>
        <taxon>Batrachia</taxon>
        <taxon>Anura</taxon>
        <taxon>Pelobatoidea</taxon>
        <taxon>Megophryidae</taxon>
        <taxon>Leptobrachium</taxon>
    </lineage>
</organism>
<feature type="transmembrane region" description="Helical" evidence="11">
    <location>
        <begin position="96"/>
        <end position="124"/>
    </location>
</feature>
<dbReference type="PRINTS" id="PR00245">
    <property type="entry name" value="OLFACTORYR"/>
</dbReference>
<keyword evidence="14" id="KW-1185">Reference proteome</keyword>
<evidence type="ECO:0000256" key="3">
    <source>
        <dbReference type="ARBA" id="ARBA00022606"/>
    </source>
</evidence>
<feature type="transmembrane region" description="Helical" evidence="11">
    <location>
        <begin position="279"/>
        <end position="300"/>
    </location>
</feature>
<evidence type="ECO:0000313" key="13">
    <source>
        <dbReference type="Ensembl" id="ENSLLEP00000007555.1"/>
    </source>
</evidence>
<dbReference type="PANTHER" id="PTHR26450:SF440">
    <property type="entry name" value="OLFACTORY RECEPTOR"/>
    <property type="match status" value="1"/>
</dbReference>
<keyword evidence="7" id="KW-0297">G-protein coupled receptor</keyword>
<evidence type="ECO:0000256" key="6">
    <source>
        <dbReference type="ARBA" id="ARBA00022989"/>
    </source>
</evidence>
<dbReference type="SUPFAM" id="SSF81321">
    <property type="entry name" value="Family A G protein-coupled receptor-like"/>
    <property type="match status" value="1"/>
</dbReference>
<evidence type="ECO:0000256" key="7">
    <source>
        <dbReference type="ARBA" id="ARBA00023040"/>
    </source>
</evidence>
<accession>A0A8C5P9D0</accession>
<dbReference type="GO" id="GO:0004930">
    <property type="term" value="F:G protein-coupled receptor activity"/>
    <property type="evidence" value="ECO:0007669"/>
    <property type="project" value="UniProtKB-KW"/>
</dbReference>
<evidence type="ECO:0000256" key="2">
    <source>
        <dbReference type="ARBA" id="ARBA00022475"/>
    </source>
</evidence>
<evidence type="ECO:0000256" key="8">
    <source>
        <dbReference type="ARBA" id="ARBA00023136"/>
    </source>
</evidence>
<dbReference type="SMART" id="SM01381">
    <property type="entry name" value="7TM_GPCR_Srsx"/>
    <property type="match status" value="1"/>
</dbReference>
<dbReference type="Pfam" id="PF13853">
    <property type="entry name" value="7tm_4"/>
    <property type="match status" value="1"/>
</dbReference>
<dbReference type="Proteomes" id="UP000694569">
    <property type="component" value="Unplaced"/>
</dbReference>
<evidence type="ECO:0000313" key="14">
    <source>
        <dbReference type="Proteomes" id="UP000694569"/>
    </source>
</evidence>
<feature type="transmembrane region" description="Helical" evidence="11">
    <location>
        <begin position="209"/>
        <end position="229"/>
    </location>
</feature>
<dbReference type="Gene3D" id="1.20.1070.10">
    <property type="entry name" value="Rhodopsin 7-helix transmembrane proteins"/>
    <property type="match status" value="1"/>
</dbReference>
<dbReference type="GO" id="GO:0005886">
    <property type="term" value="C:plasma membrane"/>
    <property type="evidence" value="ECO:0007669"/>
    <property type="project" value="UniProtKB-SubCell"/>
</dbReference>
<keyword evidence="9" id="KW-0675">Receptor</keyword>
<reference evidence="13" key="2">
    <citation type="submission" date="2025-09" db="UniProtKB">
        <authorList>
            <consortium name="Ensembl"/>
        </authorList>
    </citation>
    <scope>IDENTIFICATION</scope>
</reference>
<keyword evidence="3" id="KW-0716">Sensory transduction</keyword>
<sequence>MDMSTLNQSFYFSYTEFVMLTFPGVSENRPLLILAFAFVYLASLMCNSLVSYTVALEKSLHTPMYVLIVLLLSLNIACTTTVMPKMLITLHGYTHISLASCLVQMFFVYVTVTLKSVALVLMALDRYIAICMPLRYHKIANKYLFLQLLLLGLLRNCVLTTLVVVLASNIKYCKSNLILTFVCEYVVLLGLGCGDISKLQVVGLTLRTVITAFDLGILLGSYIKVLHAAMKIAAGGTRQKALHTCFTHLLVAVVIYAFGLSTSIMYKVEKYISHDAQNLYSAIYFLLPATVNPIIYGLRVKEIKSFMMRRHCVKYRFLTKKTVVSVLPEGGRTQEEP</sequence>
<keyword evidence="10" id="KW-0807">Transducer</keyword>
<name>A0A8C5P9D0_9ANUR</name>
<keyword evidence="8 11" id="KW-0472">Membrane</keyword>
<proteinExistence type="predicted"/>
<feature type="transmembrane region" description="Helical" evidence="11">
    <location>
        <begin position="241"/>
        <end position="259"/>
    </location>
</feature>
<evidence type="ECO:0000256" key="9">
    <source>
        <dbReference type="ARBA" id="ARBA00023170"/>
    </source>
</evidence>
<feature type="domain" description="G-protein coupled receptors family 1 profile" evidence="12">
    <location>
        <begin position="46"/>
        <end position="296"/>
    </location>
</feature>
<evidence type="ECO:0000256" key="10">
    <source>
        <dbReference type="ARBA" id="ARBA00023224"/>
    </source>
</evidence>
<keyword evidence="2" id="KW-1003">Cell membrane</keyword>
<keyword evidence="5" id="KW-0552">Olfaction</keyword>
<comment type="subcellular location">
    <subcellularLocation>
        <location evidence="1">Cell membrane</location>
        <topology evidence="1">Multi-pass membrane protein</topology>
    </subcellularLocation>
</comment>
<dbReference type="InterPro" id="IPR000725">
    <property type="entry name" value="Olfact_rcpt"/>
</dbReference>
<feature type="transmembrane region" description="Helical" evidence="11">
    <location>
        <begin position="31"/>
        <end position="52"/>
    </location>
</feature>
<reference evidence="13" key="1">
    <citation type="submission" date="2025-08" db="UniProtKB">
        <authorList>
            <consortium name="Ensembl"/>
        </authorList>
    </citation>
    <scope>IDENTIFICATION</scope>
</reference>
<dbReference type="InterPro" id="IPR017452">
    <property type="entry name" value="GPCR_Rhodpsn_7TM"/>
</dbReference>
<dbReference type="OrthoDB" id="5969463at2759"/>
<dbReference type="PRINTS" id="PR00237">
    <property type="entry name" value="GPCRRHODOPSN"/>
</dbReference>
<evidence type="ECO:0000256" key="11">
    <source>
        <dbReference type="SAM" id="Phobius"/>
    </source>
</evidence>
<feature type="transmembrane region" description="Helical" evidence="11">
    <location>
        <begin position="144"/>
        <end position="165"/>
    </location>
</feature>
<protein>
    <recommendedName>
        <fullName evidence="12">G-protein coupled receptors family 1 profile domain-containing protein</fullName>
    </recommendedName>
</protein>
<dbReference type="AlphaFoldDB" id="A0A8C5P9D0"/>
<dbReference type="FunFam" id="1.20.1070.10:FF:000013">
    <property type="entry name" value="Olfactory receptor"/>
    <property type="match status" value="1"/>
</dbReference>
<dbReference type="GeneTree" id="ENSGT01150000286905"/>
<evidence type="ECO:0000259" key="12">
    <source>
        <dbReference type="PROSITE" id="PS50262"/>
    </source>
</evidence>
<evidence type="ECO:0000256" key="5">
    <source>
        <dbReference type="ARBA" id="ARBA00022725"/>
    </source>
</evidence>
<dbReference type="PANTHER" id="PTHR26450">
    <property type="entry name" value="OLFACTORY RECEPTOR 56B1-RELATED"/>
    <property type="match status" value="1"/>
</dbReference>
<evidence type="ECO:0000256" key="4">
    <source>
        <dbReference type="ARBA" id="ARBA00022692"/>
    </source>
</evidence>
<dbReference type="InterPro" id="IPR000276">
    <property type="entry name" value="GPCR_Rhodpsn"/>
</dbReference>
<feature type="transmembrane region" description="Helical" evidence="11">
    <location>
        <begin position="64"/>
        <end position="84"/>
    </location>
</feature>
<dbReference type="InterPro" id="IPR050402">
    <property type="entry name" value="OR51/52/56-like"/>
</dbReference>
<keyword evidence="6 11" id="KW-1133">Transmembrane helix</keyword>